<dbReference type="Proteomes" id="UP001501490">
    <property type="component" value="Unassembled WGS sequence"/>
</dbReference>
<evidence type="ECO:0000259" key="4">
    <source>
        <dbReference type="Pfam" id="PF07992"/>
    </source>
</evidence>
<proteinExistence type="predicted"/>
<dbReference type="Gene3D" id="3.50.50.60">
    <property type="entry name" value="FAD/NAD(P)-binding domain"/>
    <property type="match status" value="1"/>
</dbReference>
<dbReference type="PRINTS" id="PR00469">
    <property type="entry name" value="PNDRDTASEII"/>
</dbReference>
<evidence type="ECO:0000313" key="5">
    <source>
        <dbReference type="EMBL" id="GAA3606693.1"/>
    </source>
</evidence>
<keyword evidence="2" id="KW-0560">Oxidoreductase</keyword>
<name>A0ABP6ZJL6_9ACTN</name>
<dbReference type="EMBL" id="BAABAB010000005">
    <property type="protein sequence ID" value="GAA3606693.1"/>
    <property type="molecule type" value="Genomic_DNA"/>
</dbReference>
<comment type="catalytic activity">
    <reaction evidence="3">
        <text>[thioredoxin]-dithiol + NADP(+) = [thioredoxin]-disulfide + NADPH + H(+)</text>
        <dbReference type="Rhea" id="RHEA:20345"/>
        <dbReference type="Rhea" id="RHEA-COMP:10698"/>
        <dbReference type="Rhea" id="RHEA-COMP:10700"/>
        <dbReference type="ChEBI" id="CHEBI:15378"/>
        <dbReference type="ChEBI" id="CHEBI:29950"/>
        <dbReference type="ChEBI" id="CHEBI:50058"/>
        <dbReference type="ChEBI" id="CHEBI:57783"/>
        <dbReference type="ChEBI" id="CHEBI:58349"/>
        <dbReference type="EC" id="1.8.1.9"/>
    </reaction>
</comment>
<evidence type="ECO:0000256" key="3">
    <source>
        <dbReference type="ARBA" id="ARBA00048132"/>
    </source>
</evidence>
<dbReference type="Pfam" id="PF07992">
    <property type="entry name" value="Pyr_redox_2"/>
    <property type="match status" value="1"/>
</dbReference>
<dbReference type="InterPro" id="IPR050097">
    <property type="entry name" value="Ferredoxin-NADP_redctase_2"/>
</dbReference>
<keyword evidence="1" id="KW-0285">Flavoprotein</keyword>
<evidence type="ECO:0000256" key="1">
    <source>
        <dbReference type="ARBA" id="ARBA00022630"/>
    </source>
</evidence>
<dbReference type="InterPro" id="IPR036188">
    <property type="entry name" value="FAD/NAD-bd_sf"/>
</dbReference>
<dbReference type="InterPro" id="IPR023753">
    <property type="entry name" value="FAD/NAD-binding_dom"/>
</dbReference>
<evidence type="ECO:0000256" key="2">
    <source>
        <dbReference type="ARBA" id="ARBA00023002"/>
    </source>
</evidence>
<organism evidence="5 6">
    <name type="scientific">Microlunatus ginsengisoli</name>
    <dbReference type="NCBI Taxonomy" id="363863"/>
    <lineage>
        <taxon>Bacteria</taxon>
        <taxon>Bacillati</taxon>
        <taxon>Actinomycetota</taxon>
        <taxon>Actinomycetes</taxon>
        <taxon>Propionibacteriales</taxon>
        <taxon>Propionibacteriaceae</taxon>
        <taxon>Microlunatus</taxon>
    </lineage>
</organism>
<gene>
    <name evidence="5" type="ORF">GCM10022236_05730</name>
</gene>
<accession>A0ABP6ZJL6</accession>
<sequence>MVVGRPGDPRVRALAAVADRSGRPYVVHAPDSAAGAAVMAGADPVALAAGADGDPQPVVVVTEGVVLLDPIELDLVEALGFPRAPAHTECEIAIVGAGPAGLAAAIGVASAGRRTVVVDPQLPGGSLDRSARVGDYLGFPEGITAAELIDRAVAQARAAGVGFLLTERVEEILDHGDGRLLVLTSGATVRARAVVLATGRRPRPSVELSLPGVLAAEHPVSTTADPAVAVAVGAGAAAARRALDYLTAAVSTD</sequence>
<feature type="domain" description="FAD/NAD(P)-binding" evidence="4">
    <location>
        <begin position="92"/>
        <end position="218"/>
    </location>
</feature>
<comment type="caution">
    <text evidence="5">The sequence shown here is derived from an EMBL/GenBank/DDBJ whole genome shotgun (WGS) entry which is preliminary data.</text>
</comment>
<reference evidence="6" key="1">
    <citation type="journal article" date="2019" name="Int. J. Syst. Evol. Microbiol.">
        <title>The Global Catalogue of Microorganisms (GCM) 10K type strain sequencing project: providing services to taxonomists for standard genome sequencing and annotation.</title>
        <authorList>
            <consortium name="The Broad Institute Genomics Platform"/>
            <consortium name="The Broad Institute Genome Sequencing Center for Infectious Disease"/>
            <person name="Wu L."/>
            <person name="Ma J."/>
        </authorList>
    </citation>
    <scope>NUCLEOTIDE SEQUENCE [LARGE SCALE GENOMIC DNA]</scope>
    <source>
        <strain evidence="6">JCM 16929</strain>
    </source>
</reference>
<dbReference type="PANTHER" id="PTHR48105">
    <property type="entry name" value="THIOREDOXIN REDUCTASE 1-RELATED-RELATED"/>
    <property type="match status" value="1"/>
</dbReference>
<protein>
    <recommendedName>
        <fullName evidence="4">FAD/NAD(P)-binding domain-containing protein</fullName>
    </recommendedName>
</protein>
<dbReference type="PRINTS" id="PR00368">
    <property type="entry name" value="FADPNR"/>
</dbReference>
<evidence type="ECO:0000313" key="6">
    <source>
        <dbReference type="Proteomes" id="UP001501490"/>
    </source>
</evidence>
<dbReference type="SUPFAM" id="SSF51905">
    <property type="entry name" value="FAD/NAD(P)-binding domain"/>
    <property type="match status" value="1"/>
</dbReference>
<keyword evidence="6" id="KW-1185">Reference proteome</keyword>